<evidence type="ECO:0000256" key="2">
    <source>
        <dbReference type="ARBA" id="ARBA00023277"/>
    </source>
</evidence>
<dbReference type="InterPro" id="IPR052046">
    <property type="entry name" value="GH57_Enzymes"/>
</dbReference>
<evidence type="ECO:0000256" key="1">
    <source>
        <dbReference type="ARBA" id="ARBA00006821"/>
    </source>
</evidence>
<keyword evidence="2 3" id="KW-0119">Carbohydrate metabolism</keyword>
<dbReference type="GO" id="GO:0003824">
    <property type="term" value="F:catalytic activity"/>
    <property type="evidence" value="ECO:0007669"/>
    <property type="project" value="InterPro"/>
</dbReference>
<feature type="domain" description="Glycoside hydrolase family 57 N-terminal" evidence="4">
    <location>
        <begin position="6"/>
        <end position="415"/>
    </location>
</feature>
<comment type="caution">
    <text evidence="5">The sequence shown here is derived from an EMBL/GenBank/DDBJ whole genome shotgun (WGS) entry which is preliminary data.</text>
</comment>
<gene>
    <name evidence="5" type="ORF">TISLANDTSLP1_12490</name>
</gene>
<dbReference type="Gene3D" id="3.20.110.10">
    <property type="entry name" value="Glycoside hydrolase 38, N terminal domain"/>
    <property type="match status" value="3"/>
</dbReference>
<comment type="similarity">
    <text evidence="1 3">Belongs to the glycosyl hydrolase 57 family.</text>
</comment>
<keyword evidence="6" id="KW-1185">Reference proteome</keyword>
<protein>
    <submittedName>
        <fullName evidence="5">Amylopullulanase</fullName>
    </submittedName>
</protein>
<evidence type="ECO:0000256" key="3">
    <source>
        <dbReference type="RuleBase" id="RU361196"/>
    </source>
</evidence>
<dbReference type="CDD" id="cd10796">
    <property type="entry name" value="GH57N_APU"/>
    <property type="match status" value="1"/>
</dbReference>
<dbReference type="PANTHER" id="PTHR36306">
    <property type="entry name" value="ALPHA-AMYLASE-RELATED-RELATED"/>
    <property type="match status" value="1"/>
</dbReference>
<dbReference type="InterPro" id="IPR004300">
    <property type="entry name" value="Glyco_hydro_57_N"/>
</dbReference>
<organism evidence="5 6">
    <name type="scientific">Thermodesulfovibrio yellowstonii</name>
    <dbReference type="NCBI Taxonomy" id="28262"/>
    <lineage>
        <taxon>Bacteria</taxon>
        <taxon>Pseudomonadati</taxon>
        <taxon>Nitrospirota</taxon>
        <taxon>Thermodesulfovibrionia</taxon>
        <taxon>Thermodesulfovibrionales</taxon>
        <taxon>Thermodesulfovibrionaceae</taxon>
        <taxon>Thermodesulfovibrio</taxon>
    </lineage>
</organism>
<evidence type="ECO:0000313" key="5">
    <source>
        <dbReference type="EMBL" id="GLI53556.1"/>
    </source>
</evidence>
<dbReference type="GO" id="GO:0005975">
    <property type="term" value="P:carbohydrate metabolic process"/>
    <property type="evidence" value="ECO:0007669"/>
    <property type="project" value="InterPro"/>
</dbReference>
<evidence type="ECO:0000259" key="4">
    <source>
        <dbReference type="Pfam" id="PF03065"/>
    </source>
</evidence>
<dbReference type="InterPro" id="IPR027291">
    <property type="entry name" value="Glyco_hydro_38_N_sf"/>
</dbReference>
<dbReference type="EMBL" id="BSDX01000001">
    <property type="protein sequence ID" value="GLI53556.1"/>
    <property type="molecule type" value="Genomic_DNA"/>
</dbReference>
<dbReference type="InterPro" id="IPR011330">
    <property type="entry name" value="Glyco_hydro/deAcase_b/a-brl"/>
</dbReference>
<accession>A0A9W6GGU6</accession>
<name>A0A9W6GGU6_9BACT</name>
<proteinExistence type="inferred from homology"/>
<dbReference type="SUPFAM" id="SSF88713">
    <property type="entry name" value="Glycoside hydrolase/deacetylase"/>
    <property type="match status" value="1"/>
</dbReference>
<reference evidence="5" key="1">
    <citation type="submission" date="2022-12" db="EMBL/GenBank/DDBJ databases">
        <title>Reference genome sequencing for broad-spectrum identification of bacterial and archaeal isolates by mass spectrometry.</title>
        <authorList>
            <person name="Sekiguchi Y."/>
            <person name="Tourlousse D.M."/>
        </authorList>
    </citation>
    <scope>NUCLEOTIDE SEQUENCE</scope>
    <source>
        <strain evidence="5">TSL-P1</strain>
    </source>
</reference>
<sequence length="710" mass="84787">MSINLAILWHMHQPYYYDPLKNKFMLPWVRLHATKDYLDMLLILKKFPELKITFNLVPSLLKQLKEYENGATDIFFEHTIIPAEELNEEQKVFILENFFLANWKNMIYPFKRYRELLEKRGKIYGDPLKISKKFTPQEFRDIQVLFNLVWIDPLHREKDFFLKELQNKETNFTEEEKKLLLDKHIEIIKQIIPSYKEMAKSGQIELSVSPFYHPILPLIYDNYKAKECMPYALLPQYNFKAPEDAQTQINKAISYFEEIFGFKPYGMWPSEGSVSEEIIKLIAQAGIKWIATDEEILSKSISEKFRVSENLINPSMLYQMYEFEGVKIFFRDRILSDLIGFVYSSWDVQKAVDDFLKRVRSSTTSGIVSVILDGENAWEYYENDGNIFLEKLYGSLQKSKDIKTITFSDYLRQNPYATTLKKIFPGSWINANFSIWIGHEEDNLSWDYLYKVRQELLSYQKENPNKDTSQAWEEIYISEGSDWNWWYGDEHYTETKDVFDDIYRHHLMSVYLKIGKEPPSFLYIPISKKMREIKPEIEPKGFIYPKIDGKITGYFEWLEAGRFNLQRMGGSMHRAESLFSYLYYGFNRQSLFLRLDPFSSLKDFEDLKLHIQIIEPRRIKIVCDNIKAQLAEVFFQENEIWIKKKEIESVVFNEIFEIELPFEIIDIKQEENIYLFIEIFKNSYLIDRAPIIGFIKIHIPPYDFDKLMWF</sequence>
<dbReference type="Pfam" id="PF03065">
    <property type="entry name" value="Glyco_hydro_57"/>
    <property type="match status" value="1"/>
</dbReference>
<dbReference type="PANTHER" id="PTHR36306:SF1">
    <property type="entry name" value="ALPHA-AMYLASE-RELATED"/>
    <property type="match status" value="1"/>
</dbReference>
<dbReference type="AlphaFoldDB" id="A0A9W6GGU6"/>
<evidence type="ECO:0000313" key="6">
    <source>
        <dbReference type="Proteomes" id="UP001144297"/>
    </source>
</evidence>
<dbReference type="Proteomes" id="UP001144297">
    <property type="component" value="Unassembled WGS sequence"/>
</dbReference>